<dbReference type="AlphaFoldDB" id="A0A077R8U5"/>
<dbReference type="EMBL" id="HG529659">
    <property type="protein sequence ID" value="CDI55676.1"/>
    <property type="molecule type" value="Genomic_DNA"/>
</dbReference>
<proteinExistence type="predicted"/>
<name>A0A077R8U5_9BASI</name>
<evidence type="ECO:0000313" key="1">
    <source>
        <dbReference type="EMBL" id="CDI55676.1"/>
    </source>
</evidence>
<protein>
    <submittedName>
        <fullName evidence="1">Uncharacterized protein</fullName>
    </submittedName>
</protein>
<reference evidence="1" key="1">
    <citation type="journal article" date="2014" name="Genome Biol. Evol.">
        <title>Gene Loss Rather Than Gene Gain Is Associated with a Host Jump from Monocots to Dicots in the Smut Fungus Melanopsichium pennsylvanicum.</title>
        <authorList>
            <person name="Sharma R."/>
            <person name="Mishra B."/>
            <person name="Runge F."/>
            <person name="Thines M."/>
        </authorList>
    </citation>
    <scope>NUCLEOTIDE SEQUENCE</scope>
    <source>
        <strain evidence="1">4</strain>
    </source>
</reference>
<accession>A0A077R8U5</accession>
<organism evidence="1">
    <name type="scientific">Melanopsichium pennsylvanicum 4</name>
    <dbReference type="NCBI Taxonomy" id="1398559"/>
    <lineage>
        <taxon>Eukaryota</taxon>
        <taxon>Fungi</taxon>
        <taxon>Dikarya</taxon>
        <taxon>Basidiomycota</taxon>
        <taxon>Ustilaginomycotina</taxon>
        <taxon>Ustilaginomycetes</taxon>
        <taxon>Ustilaginales</taxon>
        <taxon>Ustilaginaceae</taxon>
        <taxon>Melanopsichium</taxon>
    </lineage>
</organism>
<sequence length="340" mass="35932">MVATLLTRPTLLRGIAVSSPRATNVGLASSSSFTATLLVARSIHTQPKTSLPCRFLPLKTFGGGLVAAGSGFYYFNSTPDSASSTRSFSVYSPNESEKQVTGSSTLIRPASPAAPRRQTVNLVFLTSNSTGKGLVKSLVSNLTSTGSGDAEKWYPWMGYFREAGYDCLSMNLALPLNAQANVDEKSYEGAERTTSLLADELHTQIRLSNLQRQPVLFVHHSADSDPASTSQIVSSYIEPAKSSSGGGSGAGFLSKLFGGGGMFGSRPAISGLVVISDLDDASALTLFGKHPKLNTLIVANGGANTKSHQGKITILDAEGRSSEKIVKDVERWLIKEGYEG</sequence>